<sequence>MEFTSKEFKVGNCEGQKLVDGETMPLVLQPNNNNDVESLLVVLEKNKEWFKQMIIDKSAVLLRGFNVRNAEDFNDIVETVGWENVSYVGPAPRTNVHKRIYTANEGPLVQPINFHHEMAVIKGYPKNVMFFCEVPPPEGGETPIVPSFRVAERMVEEFPEAVKEMEEKELKYTFIAPAQNTQSFTGGGWPAMLGTSDPVEAVKSSAVVRALFDSSTSGLPRFCGSEALPFCTSECLADRHRWSPEACRPLVQSSNWQRESGREKFGKGRPRQQRQWKVRQWKAVESEVMEGGAVGGELVKKKGGRERWRVGGRRRAKVLADIDIEWLSNGSAKMSVAQMPLTKVFDGRKGRKMWFNLVHYMYAKNQINSTMMDGTEIPEKVVKRCVEILEEESIQFKWEKGDVLFLDNLAIQHGRRPSLPPRKVLVAMGN</sequence>
<reference evidence="1 2" key="1">
    <citation type="journal article" date="2021" name="Hortic Res">
        <title>High-quality reference genome and annotation aids understanding of berry development for evergreen blueberry (Vaccinium darrowii).</title>
        <authorList>
            <person name="Yu J."/>
            <person name="Hulse-Kemp A.M."/>
            <person name="Babiker E."/>
            <person name="Staton M."/>
        </authorList>
    </citation>
    <scope>NUCLEOTIDE SEQUENCE [LARGE SCALE GENOMIC DNA]</scope>
    <source>
        <strain evidence="2">cv. NJ 8807/NJ 8810</strain>
        <tissue evidence="1">Young leaf</tissue>
    </source>
</reference>
<comment type="caution">
    <text evidence="1">The sequence shown here is derived from an EMBL/GenBank/DDBJ whole genome shotgun (WGS) entry which is preliminary data.</text>
</comment>
<organism evidence="1 2">
    <name type="scientific">Vaccinium darrowii</name>
    <dbReference type="NCBI Taxonomy" id="229202"/>
    <lineage>
        <taxon>Eukaryota</taxon>
        <taxon>Viridiplantae</taxon>
        <taxon>Streptophyta</taxon>
        <taxon>Embryophyta</taxon>
        <taxon>Tracheophyta</taxon>
        <taxon>Spermatophyta</taxon>
        <taxon>Magnoliopsida</taxon>
        <taxon>eudicotyledons</taxon>
        <taxon>Gunneridae</taxon>
        <taxon>Pentapetalae</taxon>
        <taxon>asterids</taxon>
        <taxon>Ericales</taxon>
        <taxon>Ericaceae</taxon>
        <taxon>Vaccinioideae</taxon>
        <taxon>Vaccinieae</taxon>
        <taxon>Vaccinium</taxon>
    </lineage>
</organism>
<keyword evidence="2" id="KW-1185">Reference proteome</keyword>
<proteinExistence type="predicted"/>
<dbReference type="Proteomes" id="UP000828048">
    <property type="component" value="Chromosome 10"/>
</dbReference>
<name>A0ACB7XEH5_9ERIC</name>
<evidence type="ECO:0000313" key="2">
    <source>
        <dbReference type="Proteomes" id="UP000828048"/>
    </source>
</evidence>
<dbReference type="EMBL" id="CM037160">
    <property type="protein sequence ID" value="KAH7839183.1"/>
    <property type="molecule type" value="Genomic_DNA"/>
</dbReference>
<protein>
    <submittedName>
        <fullName evidence="1">Uncharacterized protein</fullName>
    </submittedName>
</protein>
<accession>A0ACB7XEH5</accession>
<gene>
    <name evidence="1" type="ORF">Vadar_000830</name>
</gene>
<evidence type="ECO:0000313" key="1">
    <source>
        <dbReference type="EMBL" id="KAH7839183.1"/>
    </source>
</evidence>